<sequence length="137" mass="15306">MSNRPVPCLALLLGPAASKLQTPRPCLPIPQLFLPPAHLHCYICKRRGREGHHTHSTWPRASTLHRREAAINSTRKVPGSAIYLSIRQTTTICSAPTLFSHTYIPYPAASSPLPGHPPMPFRRGNRTTISHHQSRRQ</sequence>
<comment type="caution">
    <text evidence="2">The sequence shown here is derived from an EMBL/GenBank/DDBJ whole genome shotgun (WGS) entry which is preliminary data.</text>
</comment>
<proteinExistence type="predicted"/>
<dbReference type="AlphaFoldDB" id="A0A9P9AB59"/>
<evidence type="ECO:0000313" key="3">
    <source>
        <dbReference type="Proteomes" id="UP000770015"/>
    </source>
</evidence>
<evidence type="ECO:0000256" key="1">
    <source>
        <dbReference type="SAM" id="MobiDB-lite"/>
    </source>
</evidence>
<reference evidence="2" key="1">
    <citation type="journal article" date="2021" name="Nat. Commun.">
        <title>Genetic determinants of endophytism in the Arabidopsis root mycobiome.</title>
        <authorList>
            <person name="Mesny F."/>
            <person name="Miyauchi S."/>
            <person name="Thiergart T."/>
            <person name="Pickel B."/>
            <person name="Atanasova L."/>
            <person name="Karlsson M."/>
            <person name="Huettel B."/>
            <person name="Barry K.W."/>
            <person name="Haridas S."/>
            <person name="Chen C."/>
            <person name="Bauer D."/>
            <person name="Andreopoulos W."/>
            <person name="Pangilinan J."/>
            <person name="LaButti K."/>
            <person name="Riley R."/>
            <person name="Lipzen A."/>
            <person name="Clum A."/>
            <person name="Drula E."/>
            <person name="Henrissat B."/>
            <person name="Kohler A."/>
            <person name="Grigoriev I.V."/>
            <person name="Martin F.M."/>
            <person name="Hacquard S."/>
        </authorList>
    </citation>
    <scope>NUCLEOTIDE SEQUENCE</scope>
    <source>
        <strain evidence="2">MPI-SDFR-AT-0117</strain>
    </source>
</reference>
<accession>A0A9P9AB59</accession>
<name>A0A9P9AB59_9PEZI</name>
<protein>
    <submittedName>
        <fullName evidence="2">Uncharacterized protein</fullName>
    </submittedName>
</protein>
<dbReference type="Proteomes" id="UP000770015">
    <property type="component" value="Unassembled WGS sequence"/>
</dbReference>
<dbReference type="EMBL" id="JAGSXJ010000015">
    <property type="protein sequence ID" value="KAH6685235.1"/>
    <property type="molecule type" value="Genomic_DNA"/>
</dbReference>
<feature type="region of interest" description="Disordered" evidence="1">
    <location>
        <begin position="114"/>
        <end position="137"/>
    </location>
</feature>
<gene>
    <name evidence="2" type="ORF">F5X68DRAFT_209729</name>
</gene>
<keyword evidence="3" id="KW-1185">Reference proteome</keyword>
<evidence type="ECO:0000313" key="2">
    <source>
        <dbReference type="EMBL" id="KAH6685235.1"/>
    </source>
</evidence>
<organism evidence="2 3">
    <name type="scientific">Plectosphaerella plurivora</name>
    <dbReference type="NCBI Taxonomy" id="936078"/>
    <lineage>
        <taxon>Eukaryota</taxon>
        <taxon>Fungi</taxon>
        <taxon>Dikarya</taxon>
        <taxon>Ascomycota</taxon>
        <taxon>Pezizomycotina</taxon>
        <taxon>Sordariomycetes</taxon>
        <taxon>Hypocreomycetidae</taxon>
        <taxon>Glomerellales</taxon>
        <taxon>Plectosphaerellaceae</taxon>
        <taxon>Plectosphaerella</taxon>
    </lineage>
</organism>